<protein>
    <submittedName>
        <fullName evidence="2">Uncharacterized protein</fullName>
    </submittedName>
</protein>
<sequence>MRISLTSLCLAAIVAGMAPARAADQPARNCADRGDVLKRLSGNYGETRQSVGLGANNSLVEVFASDKTGTWTITVTMPDGMTCLIASGQAYEKLLGDKLLRPGEDA</sequence>
<keyword evidence="3" id="KW-1185">Reference proteome</keyword>
<dbReference type="AlphaFoldDB" id="A0A8J7CFY2"/>
<name>A0A8J7CFY2_9RHOB</name>
<dbReference type="RefSeq" id="WP_193178873.1">
    <property type="nucleotide sequence ID" value="NZ_JACVXA010000001.1"/>
</dbReference>
<keyword evidence="1" id="KW-0732">Signal</keyword>
<evidence type="ECO:0000313" key="3">
    <source>
        <dbReference type="Proteomes" id="UP000609121"/>
    </source>
</evidence>
<proteinExistence type="predicted"/>
<accession>A0A8J7CFY2</accession>
<feature type="chain" id="PRO_5035222231" evidence="1">
    <location>
        <begin position="23"/>
        <end position="106"/>
    </location>
</feature>
<evidence type="ECO:0000256" key="1">
    <source>
        <dbReference type="SAM" id="SignalP"/>
    </source>
</evidence>
<dbReference type="Proteomes" id="UP000609121">
    <property type="component" value="Unassembled WGS sequence"/>
</dbReference>
<dbReference type="EMBL" id="JACVXA010000001">
    <property type="protein sequence ID" value="MBE3636690.1"/>
    <property type="molecule type" value="Genomic_DNA"/>
</dbReference>
<gene>
    <name evidence="2" type="ORF">ICN82_00560</name>
</gene>
<reference evidence="2" key="1">
    <citation type="submission" date="2020-09" db="EMBL/GenBank/DDBJ databases">
        <title>A novel bacterium of genus Mangrovicoccus, isolated from South China Sea.</title>
        <authorList>
            <person name="Huang H."/>
            <person name="Mo K."/>
            <person name="Hu Y."/>
        </authorList>
    </citation>
    <scope>NUCLEOTIDE SEQUENCE</scope>
    <source>
        <strain evidence="2">HB182678</strain>
    </source>
</reference>
<evidence type="ECO:0000313" key="2">
    <source>
        <dbReference type="EMBL" id="MBE3636690.1"/>
    </source>
</evidence>
<feature type="signal peptide" evidence="1">
    <location>
        <begin position="1"/>
        <end position="22"/>
    </location>
</feature>
<comment type="caution">
    <text evidence="2">The sequence shown here is derived from an EMBL/GenBank/DDBJ whole genome shotgun (WGS) entry which is preliminary data.</text>
</comment>
<organism evidence="2 3">
    <name type="scientific">Mangrovicoccus algicola</name>
    <dbReference type="NCBI Taxonomy" id="2771008"/>
    <lineage>
        <taxon>Bacteria</taxon>
        <taxon>Pseudomonadati</taxon>
        <taxon>Pseudomonadota</taxon>
        <taxon>Alphaproteobacteria</taxon>
        <taxon>Rhodobacterales</taxon>
        <taxon>Paracoccaceae</taxon>
        <taxon>Mangrovicoccus</taxon>
    </lineage>
</organism>